<dbReference type="OrthoDB" id="3034575at2"/>
<dbReference type="AlphaFoldDB" id="A0A1J1LGD2"/>
<sequence>MASFAEYKTRNSQYITFIDSEFYPDYLDEAKMIYGSVIEQFANLVNIANTSADLLLRITEIPNPSRTQLLRVFRKYVSPDTSVEMLKVKKRIPNIIEDYGNRFRKIEEVQEKLATRSTPDEALMAILVEYKHRGQKGYELTEAFFLWFETHFGSEYLIEGPIRAGRDIMLDEVLENWLEKTPADILISSYTGAPLVIGFARYDSDRGGAQEDDRISGNREKITNILNYADTYNLPLKVFFLNDGPGLTLGSMWNDYASLETYGKGRVMVCTLKMLDERFTKDWLEN</sequence>
<protein>
    <recommendedName>
        <fullName evidence="3">BstEII</fullName>
    </recommendedName>
</protein>
<dbReference type="EMBL" id="CZDF01000132">
    <property type="protein sequence ID" value="CUR31528.1"/>
    <property type="molecule type" value="Genomic_DNA"/>
</dbReference>
<dbReference type="Proteomes" id="UP000184315">
    <property type="component" value="Unassembled WGS sequence"/>
</dbReference>
<name>A0A1J1LGD2_9CYAN</name>
<accession>A0A1J1LGD2</accession>
<proteinExistence type="predicted"/>
<dbReference type="RefSeq" id="WP_072718358.1">
    <property type="nucleotide sequence ID" value="NZ_LN889782.1"/>
</dbReference>
<keyword evidence="2" id="KW-1185">Reference proteome</keyword>
<evidence type="ECO:0008006" key="3">
    <source>
        <dbReference type="Google" id="ProtNLM"/>
    </source>
</evidence>
<organism evidence="1 2">
    <name type="scientific">Planktothrix tepida PCC 9214</name>
    <dbReference type="NCBI Taxonomy" id="671072"/>
    <lineage>
        <taxon>Bacteria</taxon>
        <taxon>Bacillati</taxon>
        <taxon>Cyanobacteriota</taxon>
        <taxon>Cyanophyceae</taxon>
        <taxon>Oscillatoriophycideae</taxon>
        <taxon>Oscillatoriales</taxon>
        <taxon>Microcoleaceae</taxon>
        <taxon>Planktothrix</taxon>
    </lineage>
</organism>
<evidence type="ECO:0000313" key="2">
    <source>
        <dbReference type="Proteomes" id="UP000184315"/>
    </source>
</evidence>
<reference evidence="2" key="1">
    <citation type="submission" date="2015-10" db="EMBL/GenBank/DDBJ databases">
        <authorList>
            <person name="Regsiter A."/>
            <person name="william w."/>
        </authorList>
    </citation>
    <scope>NUCLEOTIDE SEQUENCE [LARGE SCALE GENOMIC DNA]</scope>
</reference>
<evidence type="ECO:0000313" key="1">
    <source>
        <dbReference type="EMBL" id="CUR31528.1"/>
    </source>
</evidence>
<gene>
    <name evidence="1" type="ORF">PL9214291119</name>
</gene>